<accession>A0A455T0Z1</accession>
<gene>
    <name evidence="1" type="ORF">KTA_10710</name>
</gene>
<protein>
    <recommendedName>
        <fullName evidence="2">ScyD/ScyE family protein</fullName>
    </recommendedName>
</protein>
<dbReference type="SUPFAM" id="SSF101898">
    <property type="entry name" value="NHL repeat"/>
    <property type="match status" value="1"/>
</dbReference>
<reference evidence="1" key="1">
    <citation type="submission" date="2018-12" db="EMBL/GenBank/DDBJ databases">
        <title>Novel natural products biosynthetic potential of the class Ktedonobacteria.</title>
        <authorList>
            <person name="Zheng Y."/>
            <person name="Saitou A."/>
            <person name="Wang C.M."/>
            <person name="Toyoda A."/>
            <person name="Minakuchi Y."/>
            <person name="Sekiguchi Y."/>
            <person name="Ueda K."/>
            <person name="Takano H."/>
            <person name="Sakai Y."/>
            <person name="Yokota A."/>
            <person name="Yabe S."/>
        </authorList>
    </citation>
    <scope>NUCLEOTIDE SEQUENCE</scope>
    <source>
        <strain evidence="1">A3-2</strain>
    </source>
</reference>
<name>A0A455T0Z1_9CHLR</name>
<organism evidence="1">
    <name type="scientific">Thermogemmatispora argillosa</name>
    <dbReference type="NCBI Taxonomy" id="2045280"/>
    <lineage>
        <taxon>Bacteria</taxon>
        <taxon>Bacillati</taxon>
        <taxon>Chloroflexota</taxon>
        <taxon>Ktedonobacteria</taxon>
        <taxon>Thermogemmatisporales</taxon>
        <taxon>Thermogemmatisporaceae</taxon>
        <taxon>Thermogemmatispora</taxon>
    </lineage>
</organism>
<dbReference type="NCBIfam" id="NF033206">
    <property type="entry name" value="ScyE_fam"/>
    <property type="match status" value="1"/>
</dbReference>
<dbReference type="Gene3D" id="2.120.10.30">
    <property type="entry name" value="TolB, C-terminal domain"/>
    <property type="match status" value="1"/>
</dbReference>
<dbReference type="InterPro" id="IPR011042">
    <property type="entry name" value="6-blade_b-propeller_TolB-like"/>
</dbReference>
<evidence type="ECO:0008006" key="2">
    <source>
        <dbReference type="Google" id="ProtNLM"/>
    </source>
</evidence>
<dbReference type="AlphaFoldDB" id="A0A455T0Z1"/>
<dbReference type="EMBL" id="AP019377">
    <property type="protein sequence ID" value="BBH92872.1"/>
    <property type="molecule type" value="Genomic_DNA"/>
</dbReference>
<sequence>MNITRVRRILVRAIAIGLILPASLVVAPPRARAQSLAEPLGRISVFATGLNNPRGLHFGPDGQLYVAEGGLGGQQSTVGRCQQVPPPIGPYTGGFTARISRIDRHGKRVTLIDHLPSSQTSQASGSTISGVSDLSFIGHTLYGLLSGAGCSHGVPQVPNAIFRFDPEHHRVIYIADLSHFLQTHPVKHPDREDFEPDGTWYSMVALNGSLYALEPNHGELDRITPRWQHDRHAGSEIQRVADISASQGHIVPTAVAFHRGLFYVANLGTFPVHVGTAKLLVITPRGHVRVLMSGLTAVVGLAFDRRGRLYVLETTTANNAGPVPGTGVIVRVSERGRQVLIASGLSFPTAMTFGPDGDLYVSNKGYGYGPGQGEILRIHLADR</sequence>
<proteinExistence type="predicted"/>
<dbReference type="InterPro" id="IPR048031">
    <property type="entry name" value="ScyD/ScyE-like"/>
</dbReference>
<evidence type="ECO:0000313" key="1">
    <source>
        <dbReference type="EMBL" id="BBH92872.1"/>
    </source>
</evidence>